<accession>A0A9X4BKI9</accession>
<organism evidence="2 3">
    <name type="scientific">Tahibacter soli</name>
    <dbReference type="NCBI Taxonomy" id="2983605"/>
    <lineage>
        <taxon>Bacteria</taxon>
        <taxon>Pseudomonadati</taxon>
        <taxon>Pseudomonadota</taxon>
        <taxon>Gammaproteobacteria</taxon>
        <taxon>Lysobacterales</taxon>
        <taxon>Rhodanobacteraceae</taxon>
        <taxon>Tahibacter</taxon>
    </lineage>
</organism>
<sequence length="424" mass="46284">MSIPFELARTTFRLLRRHWPPLVALVLAGYVADAWLLRGVVEIGIRNHVLGLSLLSPLVVVQLVVVVAMFHVLRPSLPSLTAAIENPADAATPTGADRFTAVLALALVPFFAYYAAWGFLGETIREYSLAGLSRDPFGKNGPLLDTGKSYGLLMSVGASWLLRRYAKAREARKHSPWWQTLIVLCEANWVFIGLFVVTRWKDAAMKWLESRVVWQYLGGADPAADVAPPVLAEGWPTLVDALTNAGQGVFFAALLPIVWLALTALNFGRDLSEKTLLATDRRLERVVTGYDALPSLVRRFGDDLVKGYRSRYVPVANSVRLTLNAGLPLLLAFCVGYRGLEWLSAQAWIGATHLMGPHPIDFWRAAGDALALVVGGPLGTPSIVFEPLRICLLAATLELGVAAWVRRREPAPPAEDATAQPQAV</sequence>
<evidence type="ECO:0000256" key="1">
    <source>
        <dbReference type="SAM" id="Phobius"/>
    </source>
</evidence>
<feature type="transmembrane region" description="Helical" evidence="1">
    <location>
        <begin position="99"/>
        <end position="120"/>
    </location>
</feature>
<keyword evidence="1" id="KW-0472">Membrane</keyword>
<dbReference type="AlphaFoldDB" id="A0A9X4BKI9"/>
<name>A0A9X4BKI9_9GAMM</name>
<feature type="transmembrane region" description="Helical" evidence="1">
    <location>
        <begin position="49"/>
        <end position="73"/>
    </location>
</feature>
<comment type="caution">
    <text evidence="2">The sequence shown here is derived from an EMBL/GenBank/DDBJ whole genome shotgun (WGS) entry which is preliminary data.</text>
</comment>
<evidence type="ECO:0000313" key="3">
    <source>
        <dbReference type="Proteomes" id="UP001139971"/>
    </source>
</evidence>
<reference evidence="2" key="1">
    <citation type="submission" date="2023-02" db="EMBL/GenBank/DDBJ databases">
        <title>Tahibacter soli sp. nov. isolated from soil.</title>
        <authorList>
            <person name="Baek J.H."/>
            <person name="Lee J.K."/>
            <person name="Choi D.G."/>
            <person name="Jeon C.O."/>
        </authorList>
    </citation>
    <scope>NUCLEOTIDE SEQUENCE</scope>
    <source>
        <strain evidence="2">BL</strain>
    </source>
</reference>
<gene>
    <name evidence="2" type="ORF">OD750_011985</name>
</gene>
<feature type="transmembrane region" description="Helical" evidence="1">
    <location>
        <begin position="248"/>
        <end position="267"/>
    </location>
</feature>
<protein>
    <submittedName>
        <fullName evidence="2">Uncharacterized protein</fullName>
    </submittedName>
</protein>
<feature type="transmembrane region" description="Helical" evidence="1">
    <location>
        <begin position="177"/>
        <end position="197"/>
    </location>
</feature>
<evidence type="ECO:0000313" key="2">
    <source>
        <dbReference type="EMBL" id="MDC8013259.1"/>
    </source>
</evidence>
<proteinExistence type="predicted"/>
<keyword evidence="3" id="KW-1185">Reference proteome</keyword>
<dbReference type="Proteomes" id="UP001139971">
    <property type="component" value="Unassembled WGS sequence"/>
</dbReference>
<keyword evidence="1" id="KW-0812">Transmembrane</keyword>
<dbReference type="EMBL" id="JAOVZO020000017">
    <property type="protein sequence ID" value="MDC8013259.1"/>
    <property type="molecule type" value="Genomic_DNA"/>
</dbReference>
<dbReference type="RefSeq" id="WP_263545469.1">
    <property type="nucleotide sequence ID" value="NZ_JAOVZO020000017.1"/>
</dbReference>
<keyword evidence="1" id="KW-1133">Transmembrane helix</keyword>
<feature type="transmembrane region" description="Helical" evidence="1">
    <location>
        <begin position="19"/>
        <end position="37"/>
    </location>
</feature>